<dbReference type="RefSeq" id="WP_047435393.1">
    <property type="nucleotide sequence ID" value="NZ_VFPD01000001.1"/>
</dbReference>
<dbReference type="EMBL" id="VFPD01000001">
    <property type="protein sequence ID" value="TQM23269.1"/>
    <property type="molecule type" value="Genomic_DNA"/>
</dbReference>
<evidence type="ECO:0000313" key="2">
    <source>
        <dbReference type="EMBL" id="TQM23269.1"/>
    </source>
</evidence>
<organism evidence="2 3">
    <name type="scientific">Chryseobacterium aquifrigidense</name>
    <dbReference type="NCBI Taxonomy" id="558021"/>
    <lineage>
        <taxon>Bacteria</taxon>
        <taxon>Pseudomonadati</taxon>
        <taxon>Bacteroidota</taxon>
        <taxon>Flavobacteriia</taxon>
        <taxon>Flavobacteriales</taxon>
        <taxon>Weeksellaceae</taxon>
        <taxon>Chryseobacterium group</taxon>
        <taxon>Chryseobacterium</taxon>
    </lineage>
</organism>
<sequence length="76" mass="8999">MSNSVPFHMAEHVLSLGNIFQGLLFLKKEDYLGKFFYKINNFLFDQQTRYRPLSNDNLFQHASEQKHQPNNSADDY</sequence>
<protein>
    <submittedName>
        <fullName evidence="2">Uncharacterized protein</fullName>
    </submittedName>
</protein>
<reference evidence="2 3" key="1">
    <citation type="submission" date="2019-06" db="EMBL/GenBank/DDBJ databases">
        <title>Sorghum-associated microbial communities from plants grown in Nebraska, USA.</title>
        <authorList>
            <person name="Schachtman D."/>
        </authorList>
    </citation>
    <scope>NUCLEOTIDE SEQUENCE [LARGE SCALE GENOMIC DNA]</scope>
    <source>
        <strain evidence="2 3">110</strain>
    </source>
</reference>
<accession>A0A543EP29</accession>
<dbReference type="AlphaFoldDB" id="A0A543EP29"/>
<evidence type="ECO:0000313" key="3">
    <source>
        <dbReference type="Proteomes" id="UP000316437"/>
    </source>
</evidence>
<proteinExistence type="predicted"/>
<comment type="caution">
    <text evidence="2">The sequence shown here is derived from an EMBL/GenBank/DDBJ whole genome shotgun (WGS) entry which is preliminary data.</text>
</comment>
<dbReference type="Proteomes" id="UP000316437">
    <property type="component" value="Unassembled WGS sequence"/>
</dbReference>
<keyword evidence="3" id="KW-1185">Reference proteome</keyword>
<gene>
    <name evidence="2" type="ORF">FB551_3004</name>
</gene>
<evidence type="ECO:0000256" key="1">
    <source>
        <dbReference type="SAM" id="MobiDB-lite"/>
    </source>
</evidence>
<feature type="region of interest" description="Disordered" evidence="1">
    <location>
        <begin position="55"/>
        <end position="76"/>
    </location>
</feature>
<name>A0A543EP29_9FLAO</name>